<dbReference type="AlphaFoldDB" id="A0A8J3HTL1"/>
<dbReference type="SMART" id="SM00220">
    <property type="entry name" value="S_TKc"/>
    <property type="match status" value="1"/>
</dbReference>
<keyword evidence="9" id="KW-1185">Reference proteome</keyword>
<protein>
    <recommendedName>
        <fullName evidence="1">non-specific serine/threonine protein kinase</fullName>
        <ecNumber evidence="1">2.7.11.1</ecNumber>
    </recommendedName>
</protein>
<evidence type="ECO:0000256" key="4">
    <source>
        <dbReference type="ARBA" id="ARBA00022777"/>
    </source>
</evidence>
<accession>A0A8J3HTL1</accession>
<keyword evidence="2" id="KW-0808">Transferase</keyword>
<evidence type="ECO:0000256" key="1">
    <source>
        <dbReference type="ARBA" id="ARBA00012513"/>
    </source>
</evidence>
<proteinExistence type="predicted"/>
<dbReference type="PANTHER" id="PTHR43289:SF6">
    <property type="entry name" value="SERINE_THREONINE-PROTEIN KINASE NEKL-3"/>
    <property type="match status" value="1"/>
</dbReference>
<gene>
    <name evidence="8" type="ORF">KSX_16320</name>
</gene>
<keyword evidence="5" id="KW-0067">ATP-binding</keyword>
<evidence type="ECO:0000313" key="9">
    <source>
        <dbReference type="Proteomes" id="UP000612362"/>
    </source>
</evidence>
<dbReference type="GO" id="GO:0004674">
    <property type="term" value="F:protein serine/threonine kinase activity"/>
    <property type="evidence" value="ECO:0007669"/>
    <property type="project" value="UniProtKB-EC"/>
</dbReference>
<keyword evidence="3" id="KW-0547">Nucleotide-binding</keyword>
<feature type="region of interest" description="Disordered" evidence="6">
    <location>
        <begin position="272"/>
        <end position="291"/>
    </location>
</feature>
<dbReference type="InterPro" id="IPR000719">
    <property type="entry name" value="Prot_kinase_dom"/>
</dbReference>
<organism evidence="8 9">
    <name type="scientific">Ktedonospora formicarum</name>
    <dbReference type="NCBI Taxonomy" id="2778364"/>
    <lineage>
        <taxon>Bacteria</taxon>
        <taxon>Bacillati</taxon>
        <taxon>Chloroflexota</taxon>
        <taxon>Ktedonobacteria</taxon>
        <taxon>Ktedonobacterales</taxon>
        <taxon>Ktedonobacteraceae</taxon>
        <taxon>Ktedonospora</taxon>
    </lineage>
</organism>
<sequence length="706" mass="78191">MSVTHTPSDQKQPTAMRCSHCNAVLPPHATFCGSCGERVDKKASITPSIKRGDIAKRYRITSLIHRQAQVQLFFAQDNQTQTPVIIRDIDLSTLEDPDQSLALEAAQQEYELLRRKHIPDVTPVADLRFFEDHLFLVGSWPFASNEKKNSNQPRQTLHDLLQSGVGLPDEDTTISWAYRLSRAVERLHEQNIVIGDLDPHSILVDGDSYDGLPAMAVSWLPAAIRKLFDDTTVITTKNPFSAPETGKGLRDRKSDVYSLGAILYLLLTGSAPGEKSSRKKTNSYSPRELNPRVSTKVDEVVIKALSHDPMKRFHSAKELSEILLDLSTSTRPARPIKSASRMGRKRAQQEATTQQPTVKRPAPQVPANTEHVATPTNDDDATIIIEAPSTAHQAQPDTQPEHKPIEDVDTQIITTESDDASDKTISMPALKPTSNRDAIESQPTQILQTTPAPQKPPAKPQPSKVGAAQVPPTPRISPESEQGSKRMADLKALIPASNVLPAKFKENQFMQRVRDRVNGGFLPAISNMVRSLSVQTREVNAKHPVLQQLQHFILGVQRRDIAAAALIETPLRIQPDQSYTLRISLMGRDEPYVPTGAATDAPLSGLSALAAGDIVHIEVRTTLVQRMAFVVQKADVQVPRKGYAAEISIPMQPFDHSVAGRRERLYLYFTDEFRNPLYEQPFAVELFISPLVQSGREGHDVLTIPF</sequence>
<dbReference type="GO" id="GO:0005524">
    <property type="term" value="F:ATP binding"/>
    <property type="evidence" value="ECO:0007669"/>
    <property type="project" value="UniProtKB-KW"/>
</dbReference>
<name>A0A8J3HTL1_9CHLR</name>
<evidence type="ECO:0000259" key="7">
    <source>
        <dbReference type="PROSITE" id="PS50011"/>
    </source>
</evidence>
<dbReference type="InterPro" id="IPR011009">
    <property type="entry name" value="Kinase-like_dom_sf"/>
</dbReference>
<evidence type="ECO:0000256" key="6">
    <source>
        <dbReference type="SAM" id="MobiDB-lite"/>
    </source>
</evidence>
<dbReference type="EC" id="2.7.11.1" evidence="1"/>
<evidence type="ECO:0000313" key="8">
    <source>
        <dbReference type="EMBL" id="GHO43469.1"/>
    </source>
</evidence>
<dbReference type="Pfam" id="PF00069">
    <property type="entry name" value="Pkinase"/>
    <property type="match status" value="1"/>
</dbReference>
<evidence type="ECO:0000256" key="2">
    <source>
        <dbReference type="ARBA" id="ARBA00022679"/>
    </source>
</evidence>
<keyword evidence="4" id="KW-0418">Kinase</keyword>
<evidence type="ECO:0000256" key="5">
    <source>
        <dbReference type="ARBA" id="ARBA00022840"/>
    </source>
</evidence>
<dbReference type="PANTHER" id="PTHR43289">
    <property type="entry name" value="MITOGEN-ACTIVATED PROTEIN KINASE KINASE KINASE 20-RELATED"/>
    <property type="match status" value="1"/>
</dbReference>
<dbReference type="PROSITE" id="PS50011">
    <property type="entry name" value="PROTEIN_KINASE_DOM"/>
    <property type="match status" value="1"/>
</dbReference>
<dbReference type="Proteomes" id="UP000612362">
    <property type="component" value="Unassembled WGS sequence"/>
</dbReference>
<dbReference type="Gene3D" id="3.30.200.20">
    <property type="entry name" value="Phosphorylase Kinase, domain 1"/>
    <property type="match status" value="1"/>
</dbReference>
<feature type="region of interest" description="Disordered" evidence="6">
    <location>
        <begin position="332"/>
        <end position="378"/>
    </location>
</feature>
<feature type="domain" description="Protein kinase" evidence="7">
    <location>
        <begin position="58"/>
        <end position="324"/>
    </location>
</feature>
<reference evidence="8" key="1">
    <citation type="submission" date="2020-10" db="EMBL/GenBank/DDBJ databases">
        <title>Taxonomic study of unclassified bacteria belonging to the class Ktedonobacteria.</title>
        <authorList>
            <person name="Yabe S."/>
            <person name="Wang C.M."/>
            <person name="Zheng Y."/>
            <person name="Sakai Y."/>
            <person name="Cavaletti L."/>
            <person name="Monciardini P."/>
            <person name="Donadio S."/>
        </authorList>
    </citation>
    <scope>NUCLEOTIDE SEQUENCE</scope>
    <source>
        <strain evidence="8">SOSP1-1</strain>
    </source>
</reference>
<dbReference type="SUPFAM" id="SSF56112">
    <property type="entry name" value="Protein kinase-like (PK-like)"/>
    <property type="match status" value="1"/>
</dbReference>
<dbReference type="RefSeq" id="WP_220192940.1">
    <property type="nucleotide sequence ID" value="NZ_BNJF01000001.1"/>
</dbReference>
<dbReference type="Gene3D" id="1.10.510.10">
    <property type="entry name" value="Transferase(Phosphotransferase) domain 1"/>
    <property type="match status" value="1"/>
</dbReference>
<evidence type="ECO:0000256" key="3">
    <source>
        <dbReference type="ARBA" id="ARBA00022741"/>
    </source>
</evidence>
<feature type="compositionally biased region" description="Polar residues" evidence="6">
    <location>
        <begin position="432"/>
        <end position="448"/>
    </location>
</feature>
<feature type="region of interest" description="Disordered" evidence="6">
    <location>
        <begin position="415"/>
        <end position="486"/>
    </location>
</feature>
<dbReference type="EMBL" id="BNJF01000001">
    <property type="protein sequence ID" value="GHO43469.1"/>
    <property type="molecule type" value="Genomic_DNA"/>
</dbReference>
<comment type="caution">
    <text evidence="8">The sequence shown here is derived from an EMBL/GenBank/DDBJ whole genome shotgun (WGS) entry which is preliminary data.</text>
</comment>